<evidence type="ECO:0000313" key="2">
    <source>
        <dbReference type="Proteomes" id="UP000601108"/>
    </source>
</evidence>
<organism evidence="1 2">
    <name type="scientific">Aquimarina muelleri</name>
    <dbReference type="NCBI Taxonomy" id="279356"/>
    <lineage>
        <taxon>Bacteria</taxon>
        <taxon>Pseudomonadati</taxon>
        <taxon>Bacteroidota</taxon>
        <taxon>Flavobacteriia</taxon>
        <taxon>Flavobacteriales</taxon>
        <taxon>Flavobacteriaceae</taxon>
        <taxon>Aquimarina</taxon>
    </lineage>
</organism>
<comment type="caution">
    <text evidence="1">The sequence shown here is derived from an EMBL/GenBank/DDBJ whole genome shotgun (WGS) entry which is preliminary data.</text>
</comment>
<protein>
    <submittedName>
        <fullName evidence="1">Uncharacterized protein</fullName>
    </submittedName>
</protein>
<dbReference type="AlphaFoldDB" id="A0A918JSS5"/>
<name>A0A918JSS5_9FLAO</name>
<dbReference type="RefSeq" id="WP_027410880.1">
    <property type="nucleotide sequence ID" value="NZ_BMWS01000002.1"/>
</dbReference>
<dbReference type="EMBL" id="BMWS01000002">
    <property type="protein sequence ID" value="GGX05380.1"/>
    <property type="molecule type" value="Genomic_DNA"/>
</dbReference>
<proteinExistence type="predicted"/>
<dbReference type="Proteomes" id="UP000601108">
    <property type="component" value="Unassembled WGS sequence"/>
</dbReference>
<evidence type="ECO:0000313" key="1">
    <source>
        <dbReference type="EMBL" id="GGX05380.1"/>
    </source>
</evidence>
<gene>
    <name evidence="1" type="ORF">GCM10007384_03850</name>
</gene>
<accession>A0A918JSS5</accession>
<sequence length="165" mass="19090">MALENLISLTLTPEEVKKLSKGIKDIQEVLQGKTVNLTPEQRGQYGRIANQNKLIVDKAKNYMEQHPNWIPRFLDKEEFDRDYSTRQQLETHVQQLENLAQQLVDTKTLLDHDNYTNALSFYRMMRFLAGENEPGAKTVYQDMKVLFNKNNIPNSGDTNSETVSI</sequence>
<reference evidence="1 2" key="1">
    <citation type="journal article" date="2014" name="Int. J. Syst. Evol. Microbiol.">
        <title>Complete genome sequence of Corynebacterium casei LMG S-19264T (=DSM 44701T), isolated from a smear-ripened cheese.</title>
        <authorList>
            <consortium name="US DOE Joint Genome Institute (JGI-PGF)"/>
            <person name="Walter F."/>
            <person name="Albersmeier A."/>
            <person name="Kalinowski J."/>
            <person name="Ruckert C."/>
        </authorList>
    </citation>
    <scope>NUCLEOTIDE SEQUENCE [LARGE SCALE GENOMIC DNA]</scope>
    <source>
        <strain evidence="1 2">KCTC 12285</strain>
    </source>
</reference>
<keyword evidence="2" id="KW-1185">Reference proteome</keyword>